<proteinExistence type="predicted"/>
<gene>
    <name evidence="1" type="ORF">U9M48_033986</name>
</gene>
<accession>A0AAQ3UCN6</accession>
<evidence type="ECO:0000313" key="2">
    <source>
        <dbReference type="Proteomes" id="UP001341281"/>
    </source>
</evidence>
<dbReference type="Proteomes" id="UP001341281">
    <property type="component" value="Chromosome 07"/>
</dbReference>
<protein>
    <submittedName>
        <fullName evidence="1">Uncharacterized protein</fullName>
    </submittedName>
</protein>
<reference evidence="1 2" key="1">
    <citation type="submission" date="2024-02" db="EMBL/GenBank/DDBJ databases">
        <title>High-quality chromosome-scale genome assembly of Pensacola bahiagrass (Paspalum notatum Flugge var. saurae).</title>
        <authorList>
            <person name="Vega J.M."/>
            <person name="Podio M."/>
            <person name="Orjuela J."/>
            <person name="Siena L.A."/>
            <person name="Pessino S.C."/>
            <person name="Combes M.C."/>
            <person name="Mariac C."/>
            <person name="Albertini E."/>
            <person name="Pupilli F."/>
            <person name="Ortiz J.P.A."/>
            <person name="Leblanc O."/>
        </authorList>
    </citation>
    <scope>NUCLEOTIDE SEQUENCE [LARGE SCALE GENOMIC DNA]</scope>
    <source>
        <strain evidence="1">R1</strain>
        <tissue evidence="1">Leaf</tissue>
    </source>
</reference>
<dbReference type="AlphaFoldDB" id="A0AAQ3UCN6"/>
<name>A0AAQ3UCN6_PASNO</name>
<evidence type="ECO:0000313" key="1">
    <source>
        <dbReference type="EMBL" id="WVZ87332.1"/>
    </source>
</evidence>
<dbReference type="EMBL" id="CP144751">
    <property type="protein sequence ID" value="WVZ87332.1"/>
    <property type="molecule type" value="Genomic_DNA"/>
</dbReference>
<sequence length="147" mass="15878">MVVIWRPDYKMISMCCIIAITNMPQILTNISVSTGETIPNKAKQYTIHTRRVRKSQVQILVIVAAFPCVDKLPSPNQAPRLVGHSTQAAQVGVSVGSARAVTAALSCALLKASVPEEHELVWNSHPWQGHEVTSLAALQRLGSPASS</sequence>
<keyword evidence="2" id="KW-1185">Reference proteome</keyword>
<organism evidence="1 2">
    <name type="scientific">Paspalum notatum var. saurae</name>
    <dbReference type="NCBI Taxonomy" id="547442"/>
    <lineage>
        <taxon>Eukaryota</taxon>
        <taxon>Viridiplantae</taxon>
        <taxon>Streptophyta</taxon>
        <taxon>Embryophyta</taxon>
        <taxon>Tracheophyta</taxon>
        <taxon>Spermatophyta</taxon>
        <taxon>Magnoliopsida</taxon>
        <taxon>Liliopsida</taxon>
        <taxon>Poales</taxon>
        <taxon>Poaceae</taxon>
        <taxon>PACMAD clade</taxon>
        <taxon>Panicoideae</taxon>
        <taxon>Andropogonodae</taxon>
        <taxon>Paspaleae</taxon>
        <taxon>Paspalinae</taxon>
        <taxon>Paspalum</taxon>
    </lineage>
</organism>